<proteinExistence type="predicted"/>
<gene>
    <name evidence="2" type="ORF">HNQ03_001465</name>
</gene>
<evidence type="ECO:0000256" key="1">
    <source>
        <dbReference type="SAM" id="Phobius"/>
    </source>
</evidence>
<feature type="transmembrane region" description="Helical" evidence="1">
    <location>
        <begin position="123"/>
        <end position="148"/>
    </location>
</feature>
<comment type="caution">
    <text evidence="2">The sequence shown here is derived from an EMBL/GenBank/DDBJ whole genome shotgun (WGS) entry which is preliminary data.</text>
</comment>
<organism evidence="2 3">
    <name type="scientific">Frigoriflavimonas asaccharolytica</name>
    <dbReference type="NCBI Taxonomy" id="2735899"/>
    <lineage>
        <taxon>Bacteria</taxon>
        <taxon>Pseudomonadati</taxon>
        <taxon>Bacteroidota</taxon>
        <taxon>Flavobacteriia</taxon>
        <taxon>Flavobacteriales</taxon>
        <taxon>Weeksellaceae</taxon>
        <taxon>Frigoriflavimonas</taxon>
    </lineage>
</organism>
<dbReference type="EMBL" id="JABSNO010000008">
    <property type="protein sequence ID" value="NRS92397.1"/>
    <property type="molecule type" value="Genomic_DNA"/>
</dbReference>
<sequence length="175" mass="19961">MVEFKNEHNQLLKKSTGYGTSHPIEIGKKIDVTYKEGSEYVRVMNFGEMKLMGSIVLFFFFVAAIGIVAIVLYVFDKDISFVGVLAFGFVIYVVFPLGMLSLLLILSKVILDYFSGIKDDISIFALGMCIFFVITIFFILIGYVNMLFGKKFNFKKNNDSSRIQKILKINKNIRK</sequence>
<keyword evidence="1" id="KW-0472">Membrane</keyword>
<feature type="transmembrane region" description="Helical" evidence="1">
    <location>
        <begin position="51"/>
        <end position="75"/>
    </location>
</feature>
<keyword evidence="3" id="KW-1185">Reference proteome</keyword>
<protein>
    <submittedName>
        <fullName evidence="2">Membrane protein YdbS with pleckstrin-like domain</fullName>
    </submittedName>
</protein>
<reference evidence="2" key="1">
    <citation type="submission" date="2020-05" db="EMBL/GenBank/DDBJ databases">
        <title>Genomic Encyclopedia of Type Strains, Phase IV (KMG-V): Genome sequencing to study the core and pangenomes of soil and plant-associated prokaryotes.</title>
        <authorList>
            <person name="Whitman W."/>
        </authorList>
    </citation>
    <scope>NUCLEOTIDE SEQUENCE</scope>
    <source>
        <strain evidence="2">16F</strain>
    </source>
</reference>
<evidence type="ECO:0000313" key="3">
    <source>
        <dbReference type="Proteomes" id="UP000610746"/>
    </source>
</evidence>
<feature type="transmembrane region" description="Helical" evidence="1">
    <location>
        <begin position="82"/>
        <end position="111"/>
    </location>
</feature>
<dbReference type="RefSeq" id="WP_173779001.1">
    <property type="nucleotide sequence ID" value="NZ_JABSNO010000008.1"/>
</dbReference>
<dbReference type="Proteomes" id="UP000610746">
    <property type="component" value="Unassembled WGS sequence"/>
</dbReference>
<accession>A0A8J8G9G4</accession>
<dbReference type="AlphaFoldDB" id="A0A8J8G9G4"/>
<keyword evidence="1" id="KW-0812">Transmembrane</keyword>
<name>A0A8J8G9G4_9FLAO</name>
<evidence type="ECO:0000313" key="2">
    <source>
        <dbReference type="EMBL" id="NRS92397.1"/>
    </source>
</evidence>
<keyword evidence="1" id="KW-1133">Transmembrane helix</keyword>